<dbReference type="STRING" id="587636.SAMN05216199_1089"/>
<organism evidence="2 3">
    <name type="scientific">Pedococcus cremeus</name>
    <dbReference type="NCBI Taxonomy" id="587636"/>
    <lineage>
        <taxon>Bacteria</taxon>
        <taxon>Bacillati</taxon>
        <taxon>Actinomycetota</taxon>
        <taxon>Actinomycetes</taxon>
        <taxon>Micrococcales</taxon>
        <taxon>Intrasporangiaceae</taxon>
        <taxon>Pedococcus</taxon>
    </lineage>
</organism>
<feature type="domain" description="Metallo-beta-lactamase" evidence="1">
    <location>
        <begin position="21"/>
        <end position="208"/>
    </location>
</feature>
<dbReference type="PANTHER" id="PTHR43546">
    <property type="entry name" value="UPF0173 METAL-DEPENDENT HYDROLASE MJ1163-RELATED"/>
    <property type="match status" value="1"/>
</dbReference>
<reference evidence="3" key="1">
    <citation type="submission" date="2016-10" db="EMBL/GenBank/DDBJ databases">
        <authorList>
            <person name="Varghese N."/>
            <person name="Submissions S."/>
        </authorList>
    </citation>
    <scope>NUCLEOTIDE SEQUENCE [LARGE SCALE GENOMIC DNA]</scope>
    <source>
        <strain evidence="3">CGMCC 1.6963</strain>
    </source>
</reference>
<dbReference type="Gene3D" id="3.60.15.10">
    <property type="entry name" value="Ribonuclease Z/Hydroxyacylglutathione hydrolase-like"/>
    <property type="match status" value="1"/>
</dbReference>
<proteinExistence type="predicted"/>
<dbReference type="InterPro" id="IPR050114">
    <property type="entry name" value="UPF0173_UPF0282_UlaG_hydrolase"/>
</dbReference>
<name>A0A1H9RRQ0_9MICO</name>
<dbReference type="EMBL" id="FOHB01000001">
    <property type="protein sequence ID" value="SER75264.1"/>
    <property type="molecule type" value="Genomic_DNA"/>
</dbReference>
<dbReference type="InterPro" id="IPR001279">
    <property type="entry name" value="Metallo-B-lactamas"/>
</dbReference>
<sequence length="257" mass="27714">MRLRVTWLGHSTVVLDLGGVRLVADPLLERHAGILRRRFATPDTGAWERLDAVLLSHLHHDHAHLSSLRQLNGIPVLTSRANARWLAGKGLAAGTGLDEGQWATLGSDGQVRVRLVRAVHGHRPMPHRPNDANGHLVQAAGTTVWVAGDTELYRDMADLAELAGAPIDLAVVPVSGWAPRLSGGHMGHEEAARACDVVGARHAIPVHWGTLHMPAGRHLPRGWMDRPGLAFAHDVQRLAPGCEPVVLHPGESWTLPG</sequence>
<evidence type="ECO:0000259" key="1">
    <source>
        <dbReference type="Pfam" id="PF12706"/>
    </source>
</evidence>
<keyword evidence="3" id="KW-1185">Reference proteome</keyword>
<evidence type="ECO:0000313" key="2">
    <source>
        <dbReference type="EMBL" id="SER75264.1"/>
    </source>
</evidence>
<dbReference type="InterPro" id="IPR036866">
    <property type="entry name" value="RibonucZ/Hydroxyglut_hydro"/>
</dbReference>
<dbReference type="Proteomes" id="UP000199019">
    <property type="component" value="Unassembled WGS sequence"/>
</dbReference>
<evidence type="ECO:0000313" key="3">
    <source>
        <dbReference type="Proteomes" id="UP000199019"/>
    </source>
</evidence>
<protein>
    <submittedName>
        <fullName evidence="2">L-ascorbate metabolism protein UlaG, beta-lactamase superfamily</fullName>
    </submittedName>
</protein>
<dbReference type="Pfam" id="PF12706">
    <property type="entry name" value="Lactamase_B_2"/>
    <property type="match status" value="1"/>
</dbReference>
<dbReference type="SUPFAM" id="SSF56281">
    <property type="entry name" value="Metallo-hydrolase/oxidoreductase"/>
    <property type="match status" value="1"/>
</dbReference>
<gene>
    <name evidence="2" type="ORF">SAMN05216199_1089</name>
</gene>
<dbReference type="RefSeq" id="WP_091756538.1">
    <property type="nucleotide sequence ID" value="NZ_FOHB01000001.1"/>
</dbReference>
<dbReference type="AlphaFoldDB" id="A0A1H9RRQ0"/>
<accession>A0A1H9RRQ0</accession>
<dbReference type="OrthoDB" id="9789133at2"/>
<dbReference type="PANTHER" id="PTHR43546:SF3">
    <property type="entry name" value="UPF0173 METAL-DEPENDENT HYDROLASE MJ1163"/>
    <property type="match status" value="1"/>
</dbReference>